<accession>A0A7S3JHT1</accession>
<feature type="compositionally biased region" description="Basic and acidic residues" evidence="1">
    <location>
        <begin position="44"/>
        <end position="64"/>
    </location>
</feature>
<feature type="region of interest" description="Disordered" evidence="1">
    <location>
        <begin position="29"/>
        <end position="70"/>
    </location>
</feature>
<protein>
    <submittedName>
        <fullName evidence="2">Uncharacterized protein</fullName>
    </submittedName>
</protein>
<gene>
    <name evidence="2" type="ORF">EHAR0213_LOCUS12568</name>
</gene>
<sequence length="101" mass="11103">MLKSTTKSVARDVVNALIPENQTGALITLEKSGANNKSRSTLLSEERASRLNKSEPHKRDHTEAKANSFVENPKLPSSLIKVAPIIQKKKDVIKKIVIQSS</sequence>
<evidence type="ECO:0000313" key="2">
    <source>
        <dbReference type="EMBL" id="CAE0353652.1"/>
    </source>
</evidence>
<evidence type="ECO:0000256" key="1">
    <source>
        <dbReference type="SAM" id="MobiDB-lite"/>
    </source>
</evidence>
<organism evidence="2">
    <name type="scientific">Euplotes harpa</name>
    <dbReference type="NCBI Taxonomy" id="151035"/>
    <lineage>
        <taxon>Eukaryota</taxon>
        <taxon>Sar</taxon>
        <taxon>Alveolata</taxon>
        <taxon>Ciliophora</taxon>
        <taxon>Intramacronucleata</taxon>
        <taxon>Spirotrichea</taxon>
        <taxon>Hypotrichia</taxon>
        <taxon>Euplotida</taxon>
        <taxon>Euplotidae</taxon>
        <taxon>Euplotes</taxon>
    </lineage>
</organism>
<dbReference type="EMBL" id="HBII01030302">
    <property type="protein sequence ID" value="CAE0353652.1"/>
    <property type="molecule type" value="Transcribed_RNA"/>
</dbReference>
<name>A0A7S3JHT1_9SPIT</name>
<dbReference type="AlphaFoldDB" id="A0A7S3JHT1"/>
<reference evidence="2" key="1">
    <citation type="submission" date="2021-01" db="EMBL/GenBank/DDBJ databases">
        <authorList>
            <person name="Corre E."/>
            <person name="Pelletier E."/>
            <person name="Niang G."/>
            <person name="Scheremetjew M."/>
            <person name="Finn R."/>
            <person name="Kale V."/>
            <person name="Holt S."/>
            <person name="Cochrane G."/>
            <person name="Meng A."/>
            <person name="Brown T."/>
            <person name="Cohen L."/>
        </authorList>
    </citation>
    <scope>NUCLEOTIDE SEQUENCE</scope>
    <source>
        <strain evidence="2">FSP1.4</strain>
    </source>
</reference>
<feature type="compositionally biased region" description="Polar residues" evidence="1">
    <location>
        <begin position="33"/>
        <end position="43"/>
    </location>
</feature>
<proteinExistence type="predicted"/>